<keyword evidence="14" id="KW-1185">Reference proteome</keyword>
<reference evidence="13 14" key="1">
    <citation type="submission" date="2021-08" db="EMBL/GenBank/DDBJ databases">
        <title>Massilia sp. R798.</title>
        <authorList>
            <person name="Baek J.H."/>
            <person name="Jung H.S."/>
            <person name="Kim K.R."/>
            <person name="Jeon C.O."/>
        </authorList>
    </citation>
    <scope>NUCLEOTIDE SEQUENCE [LARGE SCALE GENOMIC DNA]</scope>
    <source>
        <strain evidence="13 14">R798</strain>
    </source>
</reference>
<evidence type="ECO:0000313" key="13">
    <source>
        <dbReference type="EMBL" id="MBZ2208123.1"/>
    </source>
</evidence>
<keyword evidence="2 12" id="KW-1003">Cell membrane</keyword>
<keyword evidence="12" id="KW-0479">Metal-binding</keyword>
<evidence type="ECO:0000313" key="14">
    <source>
        <dbReference type="Proteomes" id="UP000809349"/>
    </source>
</evidence>
<comment type="caution">
    <text evidence="13">The sequence shown here is derived from an EMBL/GenBank/DDBJ whole genome shotgun (WGS) entry which is preliminary data.</text>
</comment>
<keyword evidence="5 12" id="KW-1133">Transmembrane helix</keyword>
<keyword evidence="3" id="KW-0997">Cell inner membrane</keyword>
<evidence type="ECO:0000256" key="3">
    <source>
        <dbReference type="ARBA" id="ARBA00022519"/>
    </source>
</evidence>
<organism evidence="13 14">
    <name type="scientific">Massilia soli</name>
    <dbReference type="NCBI Taxonomy" id="2792854"/>
    <lineage>
        <taxon>Bacteria</taxon>
        <taxon>Pseudomonadati</taxon>
        <taxon>Pseudomonadota</taxon>
        <taxon>Betaproteobacteria</taxon>
        <taxon>Burkholderiales</taxon>
        <taxon>Oxalobacteraceae</taxon>
        <taxon>Telluria group</taxon>
        <taxon>Massilia</taxon>
    </lineage>
</organism>
<comment type="subcellular location">
    <subcellularLocation>
        <location evidence="1 12">Cell membrane</location>
        <topology evidence="1 12">Multi-pass membrane protein</topology>
    </subcellularLocation>
</comment>
<evidence type="ECO:0000256" key="11">
    <source>
        <dbReference type="ARBA" id="ARBA00035585"/>
    </source>
</evidence>
<dbReference type="Proteomes" id="UP000809349">
    <property type="component" value="Unassembled WGS sequence"/>
</dbReference>
<dbReference type="Pfam" id="PF02537">
    <property type="entry name" value="CRCB"/>
    <property type="match status" value="1"/>
</dbReference>
<keyword evidence="6 12" id="KW-0915">Sodium</keyword>
<feature type="binding site" evidence="12">
    <location>
        <position position="77"/>
    </location>
    <ligand>
        <name>Na(+)</name>
        <dbReference type="ChEBI" id="CHEBI:29101"/>
        <note>structural</note>
    </ligand>
</feature>
<dbReference type="InterPro" id="IPR003691">
    <property type="entry name" value="FluC"/>
</dbReference>
<evidence type="ECO:0000256" key="10">
    <source>
        <dbReference type="ARBA" id="ARBA00035120"/>
    </source>
</evidence>
<accession>A0ABS7SPL3</accession>
<dbReference type="PANTHER" id="PTHR28259">
    <property type="entry name" value="FLUORIDE EXPORT PROTEIN 1-RELATED"/>
    <property type="match status" value="1"/>
</dbReference>
<name>A0ABS7SPL3_9BURK</name>
<evidence type="ECO:0000256" key="2">
    <source>
        <dbReference type="ARBA" id="ARBA00022475"/>
    </source>
</evidence>
<comment type="activity regulation">
    <text evidence="12">Na(+) is not transported, but it plays an essential structural role and its presence is essential for fluoride channel function.</text>
</comment>
<evidence type="ECO:0000256" key="12">
    <source>
        <dbReference type="HAMAP-Rule" id="MF_00454"/>
    </source>
</evidence>
<evidence type="ECO:0000256" key="8">
    <source>
        <dbReference type="ARBA" id="ARBA00023136"/>
    </source>
</evidence>
<dbReference type="NCBIfam" id="TIGR00494">
    <property type="entry name" value="crcB"/>
    <property type="match status" value="1"/>
</dbReference>
<feature type="transmembrane region" description="Helical" evidence="12">
    <location>
        <begin position="7"/>
        <end position="29"/>
    </location>
</feature>
<feature type="transmembrane region" description="Helical" evidence="12">
    <location>
        <begin position="105"/>
        <end position="126"/>
    </location>
</feature>
<comment type="catalytic activity">
    <reaction evidence="11">
        <text>fluoride(in) = fluoride(out)</text>
        <dbReference type="Rhea" id="RHEA:76159"/>
        <dbReference type="ChEBI" id="CHEBI:17051"/>
    </reaction>
    <physiologicalReaction direction="left-to-right" evidence="11">
        <dbReference type="Rhea" id="RHEA:76160"/>
    </physiologicalReaction>
</comment>
<dbReference type="PANTHER" id="PTHR28259:SF1">
    <property type="entry name" value="FLUORIDE EXPORT PROTEIN 1-RELATED"/>
    <property type="match status" value="1"/>
</dbReference>
<keyword evidence="7 12" id="KW-0406">Ion transport</keyword>
<evidence type="ECO:0000256" key="1">
    <source>
        <dbReference type="ARBA" id="ARBA00004651"/>
    </source>
</evidence>
<dbReference type="NCBIfam" id="NF010792">
    <property type="entry name" value="PRK14196.1"/>
    <property type="match status" value="1"/>
</dbReference>
<evidence type="ECO:0000256" key="6">
    <source>
        <dbReference type="ARBA" id="ARBA00023053"/>
    </source>
</evidence>
<keyword evidence="12" id="KW-0813">Transport</keyword>
<evidence type="ECO:0000256" key="9">
    <source>
        <dbReference type="ARBA" id="ARBA00023303"/>
    </source>
</evidence>
<comment type="similarity">
    <text evidence="10 12">Belongs to the fluoride channel Fluc/FEX (TC 1.A.43) family.</text>
</comment>
<protein>
    <recommendedName>
        <fullName evidence="12">Fluoride-specific ion channel FluC</fullName>
    </recommendedName>
</protein>
<dbReference type="HAMAP" id="MF_00454">
    <property type="entry name" value="FluC"/>
    <property type="match status" value="1"/>
</dbReference>
<keyword evidence="8 12" id="KW-0472">Membrane</keyword>
<evidence type="ECO:0000256" key="7">
    <source>
        <dbReference type="ARBA" id="ARBA00023065"/>
    </source>
</evidence>
<gene>
    <name evidence="12 13" type="primary">crcB</name>
    <name evidence="12" type="synonym">fluC</name>
    <name evidence="13" type="ORF">I4X03_012705</name>
</gene>
<evidence type="ECO:0000256" key="4">
    <source>
        <dbReference type="ARBA" id="ARBA00022692"/>
    </source>
</evidence>
<proteinExistence type="inferred from homology"/>
<evidence type="ECO:0000256" key="5">
    <source>
        <dbReference type="ARBA" id="ARBA00022989"/>
    </source>
</evidence>
<feature type="transmembrane region" description="Helical" evidence="12">
    <location>
        <begin position="35"/>
        <end position="57"/>
    </location>
</feature>
<feature type="binding site" evidence="12">
    <location>
        <position position="80"/>
    </location>
    <ligand>
        <name>Na(+)</name>
        <dbReference type="ChEBI" id="CHEBI:29101"/>
        <note>structural</note>
    </ligand>
</feature>
<feature type="transmembrane region" description="Helical" evidence="12">
    <location>
        <begin position="69"/>
        <end position="93"/>
    </location>
</feature>
<keyword evidence="9 12" id="KW-0407">Ion channel</keyword>
<keyword evidence="4 12" id="KW-0812">Transmembrane</keyword>
<sequence length="128" mass="13439">MGWRLSWLAVGLGAALGAWLRWGLSLWLAGAHGKLALGTLVANLAGGYLIGLMLGLFTSLPQLSPEWRLFAVTGFLGGLTTFSTFSGEAMLLLQRGDYGWAAAHSALHLAGSIGCCIAGFATWRMLSA</sequence>
<comment type="function">
    <text evidence="12">Fluoride-specific ion channel. Important for reducing fluoride concentration in the cell, thus reducing its toxicity.</text>
</comment>
<dbReference type="EMBL" id="JAFBIL020000005">
    <property type="protein sequence ID" value="MBZ2208123.1"/>
    <property type="molecule type" value="Genomic_DNA"/>
</dbReference>